<dbReference type="PANTHER" id="PTHR47918:SF1">
    <property type="entry name" value="DNA-BINDING PROTEIN FIS"/>
    <property type="match status" value="1"/>
</dbReference>
<dbReference type="PANTHER" id="PTHR47918">
    <property type="entry name" value="DNA-BINDING PROTEIN FIS"/>
    <property type="match status" value="1"/>
</dbReference>
<dbReference type="InterPro" id="IPR002197">
    <property type="entry name" value="HTH_Fis"/>
</dbReference>
<evidence type="ECO:0000256" key="3">
    <source>
        <dbReference type="ARBA" id="ARBA00029540"/>
    </source>
</evidence>
<proteinExistence type="inferred from homology"/>
<dbReference type="GO" id="GO:0043565">
    <property type="term" value="F:sequence-specific DNA binding"/>
    <property type="evidence" value="ECO:0007669"/>
    <property type="project" value="InterPro"/>
</dbReference>
<dbReference type="Proteomes" id="UP000885750">
    <property type="component" value="Unassembled WGS sequence"/>
</dbReference>
<dbReference type="InterPro" id="IPR050207">
    <property type="entry name" value="Trans_regulatory_Fis"/>
</dbReference>
<dbReference type="InterPro" id="IPR005412">
    <property type="entry name" value="Fis_DNA-bd"/>
</dbReference>
<organism evidence="5">
    <name type="scientific">Leucothrix mucor</name>
    <dbReference type="NCBI Taxonomy" id="45248"/>
    <lineage>
        <taxon>Bacteria</taxon>
        <taxon>Pseudomonadati</taxon>
        <taxon>Pseudomonadota</taxon>
        <taxon>Gammaproteobacteria</taxon>
        <taxon>Thiotrichales</taxon>
        <taxon>Thiotrichaceae</taxon>
        <taxon>Leucothrix</taxon>
    </lineage>
</organism>
<dbReference type="EMBL" id="DRMS01000369">
    <property type="protein sequence ID" value="HFC93096.1"/>
    <property type="molecule type" value="Genomic_DNA"/>
</dbReference>
<evidence type="ECO:0000256" key="1">
    <source>
        <dbReference type="ARBA" id="ARBA00008559"/>
    </source>
</evidence>
<evidence type="ECO:0000256" key="2">
    <source>
        <dbReference type="ARBA" id="ARBA00023125"/>
    </source>
</evidence>
<dbReference type="GO" id="GO:0006355">
    <property type="term" value="P:regulation of DNA-templated transcription"/>
    <property type="evidence" value="ECO:0007669"/>
    <property type="project" value="InterPro"/>
</dbReference>
<comment type="caution">
    <text evidence="5">The sequence shown here is derived from an EMBL/GenBank/DDBJ whole genome shotgun (WGS) entry which is preliminary data.</text>
</comment>
<sequence length="84" mass="9412">MNTPVKPFTQGSLSNTTEDAVEDYLTLLGEQDSMNLYRQVIDEVELPLLKAIMKHTRGNQSRAANCLGVNRATLRSKLKRHGLL</sequence>
<dbReference type="PIRSF" id="PIRSF002097">
    <property type="entry name" value="DNA-binding_Fis"/>
    <property type="match status" value="1"/>
</dbReference>
<dbReference type="Pfam" id="PF02954">
    <property type="entry name" value="HTH_8"/>
    <property type="match status" value="1"/>
</dbReference>
<comment type="similarity">
    <text evidence="1">Belongs to the transcriptional regulatory Fis family.</text>
</comment>
<accession>A0A7V2WVE8</accession>
<name>A0A7V2WVE8_LEUMU</name>
<feature type="domain" description="DNA binding HTH" evidence="4">
    <location>
        <begin position="41"/>
        <end position="80"/>
    </location>
</feature>
<keyword evidence="2" id="KW-0238">DNA-binding</keyword>
<gene>
    <name evidence="5" type="ORF">ENJ51_09825</name>
</gene>
<dbReference type="AlphaFoldDB" id="A0A7V2WVE8"/>
<reference evidence="5" key="1">
    <citation type="journal article" date="2020" name="mSystems">
        <title>Genome- and Community-Level Interaction Insights into Carbon Utilization and Element Cycling Functions of Hydrothermarchaeota in Hydrothermal Sediment.</title>
        <authorList>
            <person name="Zhou Z."/>
            <person name="Liu Y."/>
            <person name="Xu W."/>
            <person name="Pan J."/>
            <person name="Luo Z.H."/>
            <person name="Li M."/>
        </authorList>
    </citation>
    <scope>NUCLEOTIDE SEQUENCE [LARGE SCALE GENOMIC DNA]</scope>
    <source>
        <strain evidence="5">HyVt-493</strain>
    </source>
</reference>
<dbReference type="SUPFAM" id="SSF46689">
    <property type="entry name" value="Homeodomain-like"/>
    <property type="match status" value="1"/>
</dbReference>
<dbReference type="InterPro" id="IPR009057">
    <property type="entry name" value="Homeodomain-like_sf"/>
</dbReference>
<dbReference type="PRINTS" id="PR01590">
    <property type="entry name" value="HTHFIS"/>
</dbReference>
<evidence type="ECO:0000259" key="4">
    <source>
        <dbReference type="Pfam" id="PF02954"/>
    </source>
</evidence>
<protein>
    <recommendedName>
        <fullName evidence="3">Putative Fis-like DNA-binding protein</fullName>
    </recommendedName>
</protein>
<dbReference type="Gene3D" id="1.10.10.60">
    <property type="entry name" value="Homeodomain-like"/>
    <property type="match status" value="1"/>
</dbReference>
<evidence type="ECO:0000313" key="5">
    <source>
        <dbReference type="EMBL" id="HFC93096.1"/>
    </source>
</evidence>